<dbReference type="EMBL" id="JAKUCV010005906">
    <property type="protein sequence ID" value="KAJ4829398.1"/>
    <property type="molecule type" value="Genomic_DNA"/>
</dbReference>
<organism evidence="2 3">
    <name type="scientific">Turnera subulata</name>
    <dbReference type="NCBI Taxonomy" id="218843"/>
    <lineage>
        <taxon>Eukaryota</taxon>
        <taxon>Viridiplantae</taxon>
        <taxon>Streptophyta</taxon>
        <taxon>Embryophyta</taxon>
        <taxon>Tracheophyta</taxon>
        <taxon>Spermatophyta</taxon>
        <taxon>Magnoliopsida</taxon>
        <taxon>eudicotyledons</taxon>
        <taxon>Gunneridae</taxon>
        <taxon>Pentapetalae</taxon>
        <taxon>rosids</taxon>
        <taxon>fabids</taxon>
        <taxon>Malpighiales</taxon>
        <taxon>Passifloraceae</taxon>
        <taxon>Turnera</taxon>
    </lineage>
</organism>
<sequence>MYTMTPHSFSSSFFLIFPCSFSFGEICVSYLWNLYQLVLFFYLLGFKVSSIKGSNNPVVDLRDNYPSNFYKPAIYLESDDEAAPVPVRHMLVGKVIADFCRVLRARVLVESPWNVSGFHICLKEWSDNVVLNSIKFDSLEFWIQVRGLPPHHMKKYKAERLACLFHEILEIELPEDNSPFYGDCYRMKVSVLTKDPLPSGFITQGLNDTMARVNFHYKIADVCYYYGWVGHVEKDAGKGSLKAREASGVVCASTICRPVPGMEAASMSYMPRAPAMPTVAACGHVAPEDDTIKVGFIGQHGSFFGPSFFRHGSQAKRADGKPTPRKRKGQTISSQAKKARATGLFPTFGTLKSKGQAEHKSLAGCDVMRLSSVKSLSEGSSVVAAPGSSFSLCKNFPSMSLKKLARNPLVAVSTPFPKR</sequence>
<dbReference type="AlphaFoldDB" id="A0A9Q0FDD0"/>
<accession>A0A9Q0FDD0</accession>
<dbReference type="OrthoDB" id="1750606at2759"/>
<dbReference type="InterPro" id="IPR040256">
    <property type="entry name" value="At4g02000-like"/>
</dbReference>
<proteinExistence type="predicted"/>
<keyword evidence="3" id="KW-1185">Reference proteome</keyword>
<dbReference type="PANTHER" id="PTHR31286">
    <property type="entry name" value="GLYCINE-RICH CELL WALL STRUCTURAL PROTEIN 1.8-LIKE"/>
    <property type="match status" value="1"/>
</dbReference>
<reference evidence="2" key="2">
    <citation type="journal article" date="2023" name="Plants (Basel)">
        <title>Annotation of the Turnera subulata (Passifloraceae) Draft Genome Reveals the S-Locus Evolved after the Divergence of Turneroideae from Passifloroideae in a Stepwise Manner.</title>
        <authorList>
            <person name="Henning P.M."/>
            <person name="Roalson E.H."/>
            <person name="Mir W."/>
            <person name="McCubbin A.G."/>
            <person name="Shore J.S."/>
        </authorList>
    </citation>
    <scope>NUCLEOTIDE SEQUENCE</scope>
    <source>
        <strain evidence="2">F60SS</strain>
    </source>
</reference>
<evidence type="ECO:0000313" key="3">
    <source>
        <dbReference type="Proteomes" id="UP001141552"/>
    </source>
</evidence>
<protein>
    <recommendedName>
        <fullName evidence="4">DUF4283 domain-containing protein</fullName>
    </recommendedName>
</protein>
<dbReference type="PANTHER" id="PTHR31286:SF167">
    <property type="entry name" value="OS09G0268800 PROTEIN"/>
    <property type="match status" value="1"/>
</dbReference>
<comment type="caution">
    <text evidence="2">The sequence shown here is derived from an EMBL/GenBank/DDBJ whole genome shotgun (WGS) entry which is preliminary data.</text>
</comment>
<name>A0A9Q0FDD0_9ROSI</name>
<evidence type="ECO:0008006" key="4">
    <source>
        <dbReference type="Google" id="ProtNLM"/>
    </source>
</evidence>
<feature type="region of interest" description="Disordered" evidence="1">
    <location>
        <begin position="312"/>
        <end position="337"/>
    </location>
</feature>
<gene>
    <name evidence="2" type="ORF">Tsubulata_049728</name>
</gene>
<evidence type="ECO:0000313" key="2">
    <source>
        <dbReference type="EMBL" id="KAJ4829398.1"/>
    </source>
</evidence>
<reference evidence="2" key="1">
    <citation type="submission" date="2022-02" db="EMBL/GenBank/DDBJ databases">
        <authorList>
            <person name="Henning P.M."/>
            <person name="McCubbin A.G."/>
            <person name="Shore J.S."/>
        </authorList>
    </citation>
    <scope>NUCLEOTIDE SEQUENCE</scope>
    <source>
        <strain evidence="2">F60SS</strain>
        <tissue evidence="2">Leaves</tissue>
    </source>
</reference>
<dbReference type="Proteomes" id="UP001141552">
    <property type="component" value="Unassembled WGS sequence"/>
</dbReference>
<evidence type="ECO:0000256" key="1">
    <source>
        <dbReference type="SAM" id="MobiDB-lite"/>
    </source>
</evidence>